<feature type="chain" id="PRO_5045447590" evidence="1">
    <location>
        <begin position="24"/>
        <end position="300"/>
    </location>
</feature>
<dbReference type="RefSeq" id="WP_272182472.1">
    <property type="nucleotide sequence ID" value="NZ_JAQOMS010000002.1"/>
</dbReference>
<dbReference type="PANTHER" id="PTHR40469:SF2">
    <property type="entry name" value="GALACTOSE-BINDING DOMAIN-LIKE SUPERFAMILY PROTEIN"/>
    <property type="match status" value="1"/>
</dbReference>
<sequence>MKLKLMPLVLCYLLLSCSVINKAEPKLKVLIIDGQNNHAIWPKTTQMMKVYLESIGQFEVDIYRTQFTWMGKDLITQFPAQDGRTHQATKQPKHDPTFSPTFLNYDVVISNFGWQAAPWPESTQLAFEQYMKNGGGFVTVHAANNSFPQWVEYNKMIGLGGWGGRTEKDGPYLYFDDAGELQRDMTPGNGGGHGHQHEFDIQVRNKNHPIMQDLPTSWRHSKDELYNRLRGPAENLTILATAYDDKKFNGFGRNEPVFMTIKYHKGRVFHTTLGHDSTAFQDTIFMSILAKGTRWAAGLE</sequence>
<keyword evidence="4" id="KW-1185">Reference proteome</keyword>
<evidence type="ECO:0000259" key="2">
    <source>
        <dbReference type="Pfam" id="PF06283"/>
    </source>
</evidence>
<comment type="caution">
    <text evidence="3">The sequence shown here is derived from an EMBL/GenBank/DDBJ whole genome shotgun (WGS) entry which is preliminary data.</text>
</comment>
<dbReference type="Pfam" id="PF06283">
    <property type="entry name" value="ThuA"/>
    <property type="match status" value="1"/>
</dbReference>
<accession>A0ABT5F7Q3</accession>
<dbReference type="Gene3D" id="3.40.50.880">
    <property type="match status" value="1"/>
</dbReference>
<evidence type="ECO:0000313" key="3">
    <source>
        <dbReference type="EMBL" id="MDC2887565.1"/>
    </source>
</evidence>
<dbReference type="SUPFAM" id="SSF52317">
    <property type="entry name" value="Class I glutamine amidotransferase-like"/>
    <property type="match status" value="1"/>
</dbReference>
<dbReference type="PROSITE" id="PS51257">
    <property type="entry name" value="PROKAR_LIPOPROTEIN"/>
    <property type="match status" value="1"/>
</dbReference>
<reference evidence="3 4" key="1">
    <citation type="submission" date="2023-01" db="EMBL/GenBank/DDBJ databases">
        <title>Psychrosphaera sp. nov., isolated from marine algae.</title>
        <authorList>
            <person name="Bayburt H."/>
            <person name="Choi B.J."/>
            <person name="Kim J.M."/>
            <person name="Choi D.G."/>
            <person name="Jeon C.O."/>
        </authorList>
    </citation>
    <scope>NUCLEOTIDE SEQUENCE [LARGE SCALE GENOMIC DNA]</scope>
    <source>
        <strain evidence="3 4">G1-22</strain>
    </source>
</reference>
<gene>
    <name evidence="3" type="ORF">PN838_00290</name>
</gene>
<feature type="signal peptide" evidence="1">
    <location>
        <begin position="1"/>
        <end position="23"/>
    </location>
</feature>
<dbReference type="Proteomes" id="UP001528411">
    <property type="component" value="Unassembled WGS sequence"/>
</dbReference>
<keyword evidence="1" id="KW-0732">Signal</keyword>
<feature type="domain" description="ThuA-like" evidence="2">
    <location>
        <begin position="28"/>
        <end position="296"/>
    </location>
</feature>
<proteinExistence type="predicted"/>
<name>A0ABT5F7Q3_9GAMM</name>
<evidence type="ECO:0000313" key="4">
    <source>
        <dbReference type="Proteomes" id="UP001528411"/>
    </source>
</evidence>
<organism evidence="3 4">
    <name type="scientific">Psychrosphaera algicola</name>
    <dbReference type="NCBI Taxonomy" id="3023714"/>
    <lineage>
        <taxon>Bacteria</taxon>
        <taxon>Pseudomonadati</taxon>
        <taxon>Pseudomonadota</taxon>
        <taxon>Gammaproteobacteria</taxon>
        <taxon>Alteromonadales</taxon>
        <taxon>Pseudoalteromonadaceae</taxon>
        <taxon>Psychrosphaera</taxon>
    </lineage>
</organism>
<dbReference type="PANTHER" id="PTHR40469">
    <property type="entry name" value="SECRETED GLYCOSYL HYDROLASE"/>
    <property type="match status" value="1"/>
</dbReference>
<dbReference type="InterPro" id="IPR029062">
    <property type="entry name" value="Class_I_gatase-like"/>
</dbReference>
<protein>
    <submittedName>
        <fullName evidence="3">ThuA domain-containing protein</fullName>
    </submittedName>
</protein>
<dbReference type="InterPro" id="IPR029010">
    <property type="entry name" value="ThuA-like"/>
</dbReference>
<dbReference type="EMBL" id="JAQOMS010000002">
    <property type="protein sequence ID" value="MDC2887565.1"/>
    <property type="molecule type" value="Genomic_DNA"/>
</dbReference>
<evidence type="ECO:0000256" key="1">
    <source>
        <dbReference type="SAM" id="SignalP"/>
    </source>
</evidence>